<sequence length="134" mass="15048">MTKFHNSTWRGCCISPSDRFFTLAKIIVRRTDPTLSHCRSLTEKDCFQAFFVNNPVCGSVFGPCDQPSAAGQHQFLSEAEIIDRPRSASINNNISAIHVNFPLFSGQETLKPTGVVLFARICVTRREMSTVEYM</sequence>
<reference evidence="1" key="1">
    <citation type="submission" date="2023-06" db="EMBL/GenBank/DDBJ databases">
        <title>Genomic analysis of the entomopathogenic nematode Steinernema hermaphroditum.</title>
        <authorList>
            <person name="Schwarz E.M."/>
            <person name="Heppert J.K."/>
            <person name="Baniya A."/>
            <person name="Schwartz H.T."/>
            <person name="Tan C.-H."/>
            <person name="Antoshechkin I."/>
            <person name="Sternberg P.W."/>
            <person name="Goodrich-Blair H."/>
            <person name="Dillman A.R."/>
        </authorList>
    </citation>
    <scope>NUCLEOTIDE SEQUENCE</scope>
    <source>
        <strain evidence="1">PS9179</strain>
        <tissue evidence="1">Whole animal</tissue>
    </source>
</reference>
<organism evidence="1 2">
    <name type="scientific">Steinernema hermaphroditum</name>
    <dbReference type="NCBI Taxonomy" id="289476"/>
    <lineage>
        <taxon>Eukaryota</taxon>
        <taxon>Metazoa</taxon>
        <taxon>Ecdysozoa</taxon>
        <taxon>Nematoda</taxon>
        <taxon>Chromadorea</taxon>
        <taxon>Rhabditida</taxon>
        <taxon>Tylenchina</taxon>
        <taxon>Panagrolaimomorpha</taxon>
        <taxon>Strongyloidoidea</taxon>
        <taxon>Steinernematidae</taxon>
        <taxon>Steinernema</taxon>
    </lineage>
</organism>
<evidence type="ECO:0000313" key="2">
    <source>
        <dbReference type="Proteomes" id="UP001175271"/>
    </source>
</evidence>
<comment type="caution">
    <text evidence="1">The sequence shown here is derived from an EMBL/GenBank/DDBJ whole genome shotgun (WGS) entry which is preliminary data.</text>
</comment>
<keyword evidence="2" id="KW-1185">Reference proteome</keyword>
<accession>A0AA39GZZ4</accession>
<dbReference type="AlphaFoldDB" id="A0AA39GZZ4"/>
<dbReference type="EMBL" id="JAUCMV010000005">
    <property type="protein sequence ID" value="KAK0395217.1"/>
    <property type="molecule type" value="Genomic_DNA"/>
</dbReference>
<gene>
    <name evidence="1" type="ORF">QR680_001179</name>
</gene>
<proteinExistence type="predicted"/>
<dbReference type="Proteomes" id="UP001175271">
    <property type="component" value="Unassembled WGS sequence"/>
</dbReference>
<evidence type="ECO:0000313" key="1">
    <source>
        <dbReference type="EMBL" id="KAK0395217.1"/>
    </source>
</evidence>
<protein>
    <submittedName>
        <fullName evidence="1">Uncharacterized protein</fullName>
    </submittedName>
</protein>
<name>A0AA39GZZ4_9BILA</name>